<dbReference type="PROSITE" id="PS51257">
    <property type="entry name" value="PROKAR_LIPOPROTEIN"/>
    <property type="match status" value="1"/>
</dbReference>
<keyword evidence="1 3" id="KW-0732">Signal</keyword>
<feature type="domain" description="Beta-mannosidase-like galactose-binding" evidence="4">
    <location>
        <begin position="831"/>
        <end position="910"/>
    </location>
</feature>
<evidence type="ECO:0000256" key="2">
    <source>
        <dbReference type="ARBA" id="ARBA00022801"/>
    </source>
</evidence>
<evidence type="ECO:0000313" key="5">
    <source>
        <dbReference type="EMBL" id="WOK08602.1"/>
    </source>
</evidence>
<dbReference type="InterPro" id="IPR008979">
    <property type="entry name" value="Galactose-bd-like_sf"/>
</dbReference>
<dbReference type="Gene3D" id="2.60.120.260">
    <property type="entry name" value="Galactose-binding domain-like"/>
    <property type="match status" value="1"/>
</dbReference>
<evidence type="ECO:0000256" key="1">
    <source>
        <dbReference type="ARBA" id="ARBA00022729"/>
    </source>
</evidence>
<feature type="signal peptide" evidence="3">
    <location>
        <begin position="1"/>
        <end position="21"/>
    </location>
</feature>
<gene>
    <name evidence="5" type="ORF">RT717_08130</name>
</gene>
<keyword evidence="6" id="KW-1185">Reference proteome</keyword>
<dbReference type="NCBIfam" id="NF045579">
    <property type="entry name" value="rhamnoside_JR"/>
    <property type="match status" value="1"/>
</dbReference>
<reference evidence="5 6" key="1">
    <citation type="journal article" date="2023" name="Microbiol. Resour. Announc.">
        <title>Complete Genome Sequence of Imperialibacter roseus strain P4T.</title>
        <authorList>
            <person name="Tizabi D.R."/>
            <person name="Bachvaroff T."/>
            <person name="Hill R.T."/>
        </authorList>
    </citation>
    <scope>NUCLEOTIDE SEQUENCE [LARGE SCALE GENOMIC DNA]</scope>
    <source>
        <strain evidence="5 6">P4T</strain>
    </source>
</reference>
<dbReference type="PANTHER" id="PTHR43817">
    <property type="entry name" value="GLYCOSYL HYDROLASE"/>
    <property type="match status" value="1"/>
</dbReference>
<evidence type="ECO:0000313" key="6">
    <source>
        <dbReference type="Proteomes" id="UP001302349"/>
    </source>
</evidence>
<organism evidence="5 6">
    <name type="scientific">Imperialibacter roseus</name>
    <dbReference type="NCBI Taxonomy" id="1324217"/>
    <lineage>
        <taxon>Bacteria</taxon>
        <taxon>Pseudomonadati</taxon>
        <taxon>Bacteroidota</taxon>
        <taxon>Cytophagia</taxon>
        <taxon>Cytophagales</taxon>
        <taxon>Flammeovirgaceae</taxon>
        <taxon>Imperialibacter</taxon>
    </lineage>
</organism>
<name>A0ABZ0IY62_9BACT</name>
<dbReference type="GO" id="GO:0016787">
    <property type="term" value="F:hydrolase activity"/>
    <property type="evidence" value="ECO:0007669"/>
    <property type="project" value="UniProtKB-KW"/>
</dbReference>
<dbReference type="Proteomes" id="UP001302349">
    <property type="component" value="Chromosome"/>
</dbReference>
<sequence length="951" mass="105668">MKNVVHIITASLLVGLLGLFACETPNTDDGLTELRVGFQNPPVKARAKVYWWWLNGYVDSVRLKTELRAIKDAGLGGVDIFEIGLRRASDEKGIIPAGPPFMGEESLHLIKMALDEAKKLDLEVGLGVASSWNAGGTWVEPKHASKTLYASKTLLKGGKEVKMKLPFPEITPDRNGKPRKIDYLPGGRPVYSEEIAVVAIPKGAKNLGDTSRIFDLSAQFDAATELLSWDAPEGEWDIYRYICSNSGERLIVPSPNSDGPIIDHFDSAATRMHMMYFINKLKPLVGDFKQSALRNLYLASYEAKEFAWTPTLPQMFKKLHGYEINKFIPAIYDEQLYEEKVNDGFQFDFRKTFSELMIQNHYAKSKEICNAHGLEIISESGGPGHMHHIPVETLKALGALDVPRGEFWYNREYYKEDSVVDYIWLVKEIAAASHIYQRNIVEEEAFTSYWDWQESPKDLKVIADRAFCEGMNRLVIHGFTHNPSEFGFPGIVYLASTHYNDKRVWWPMAKAFNDYLARNSYILQQAKFVADVLYYYGDDVPNLVPPKNTRFTAGPGYDYEVINTDKLSELVVENGEVVLPGVGRYKVLALGNNTEMSPAALAKMRDLAASGAVIVGGKPTQANGLARQPEATQEIVSGSDELWASGKVRSNQTPEDALRGLGVVPDFAYPGQASGKLDFIHYAKGDADFYLIRNTTDSWVSEKLSFRQQNRAPELWDPKTGEMMSIPVFEASGNVTLLPLSIPPYGSYFVVFTNQPAKSKGSIENTDIVYTPHGFYSRSAGGPTKSTTIEGEWNVSFNEAWGAPGTAVFPQLTSWTQSEADGIRYYSGIGTYDKTFEFAGSGGEANRVYLDLGDLAEMAEVTLNSKPVGIVWTKPYRLDVTDMIKEGANTLSVRVANTWSNRLTGDAITGEQFTNTNITNANKNLTPWKDVPLKKSGLLGPVQVVTISLSK</sequence>
<accession>A0ABZ0IY62</accession>
<proteinExistence type="predicted"/>
<dbReference type="SUPFAM" id="SSF49785">
    <property type="entry name" value="Galactose-binding domain-like"/>
    <property type="match status" value="1"/>
</dbReference>
<keyword evidence="2 5" id="KW-0378">Hydrolase</keyword>
<dbReference type="InterPro" id="IPR054593">
    <property type="entry name" value="Beta-mannosidase-like_N2"/>
</dbReference>
<dbReference type="EMBL" id="CP136051">
    <property type="protein sequence ID" value="WOK08602.1"/>
    <property type="molecule type" value="Genomic_DNA"/>
</dbReference>
<dbReference type="PANTHER" id="PTHR43817:SF1">
    <property type="entry name" value="HYDROLASE, FAMILY 43, PUTATIVE (AFU_ORTHOLOGUE AFUA_3G01660)-RELATED"/>
    <property type="match status" value="1"/>
</dbReference>
<dbReference type="Pfam" id="PF22666">
    <property type="entry name" value="Glyco_hydro_2_N2"/>
    <property type="match status" value="1"/>
</dbReference>
<feature type="chain" id="PRO_5045308696" evidence="3">
    <location>
        <begin position="22"/>
        <end position="951"/>
    </location>
</feature>
<evidence type="ECO:0000256" key="3">
    <source>
        <dbReference type="SAM" id="SignalP"/>
    </source>
</evidence>
<dbReference type="RefSeq" id="WP_317491237.1">
    <property type="nucleotide sequence ID" value="NZ_CP136051.1"/>
</dbReference>
<evidence type="ECO:0000259" key="4">
    <source>
        <dbReference type="Pfam" id="PF22666"/>
    </source>
</evidence>
<protein>
    <submittedName>
        <fullName evidence="5">Glycosyl hydrolase</fullName>
    </submittedName>
</protein>
<dbReference type="Pfam" id="PF17132">
    <property type="entry name" value="Glyco_hydro_106"/>
    <property type="match status" value="2"/>
</dbReference>